<name>A0A7K1UAK0_9BACT</name>
<dbReference type="RefSeq" id="WP_157308829.1">
    <property type="nucleotide sequence ID" value="NZ_WRXN01000013.1"/>
</dbReference>
<dbReference type="Proteomes" id="UP000461730">
    <property type="component" value="Unassembled WGS sequence"/>
</dbReference>
<dbReference type="EMBL" id="WRXN01000013">
    <property type="protein sequence ID" value="MVT11402.1"/>
    <property type="molecule type" value="Genomic_DNA"/>
</dbReference>
<proteinExistence type="predicted"/>
<comment type="caution">
    <text evidence="1">The sequence shown here is derived from an EMBL/GenBank/DDBJ whole genome shotgun (WGS) entry which is preliminary data.</text>
</comment>
<evidence type="ECO:0000313" key="1">
    <source>
        <dbReference type="EMBL" id="MVT11402.1"/>
    </source>
</evidence>
<dbReference type="AlphaFoldDB" id="A0A7K1UAK0"/>
<evidence type="ECO:0000313" key="2">
    <source>
        <dbReference type="Proteomes" id="UP000461730"/>
    </source>
</evidence>
<protein>
    <submittedName>
        <fullName evidence="1">Uncharacterized protein</fullName>
    </submittedName>
</protein>
<reference evidence="1 2" key="1">
    <citation type="submission" date="2019-12" db="EMBL/GenBank/DDBJ databases">
        <title>Chitinophaga sp. strain ysch24 (GDMCC 1.1355), whole genome shotgun sequence.</title>
        <authorList>
            <person name="Zhang X."/>
        </authorList>
    </citation>
    <scope>NUCLEOTIDE SEQUENCE [LARGE SCALE GENOMIC DNA]</scope>
    <source>
        <strain evidence="2">ysch24</strain>
    </source>
</reference>
<keyword evidence="2" id="KW-1185">Reference proteome</keyword>
<gene>
    <name evidence="1" type="ORF">GO493_24265</name>
</gene>
<organism evidence="1 2">
    <name type="scientific">Chitinophaga tropicalis</name>
    <dbReference type="NCBI Taxonomy" id="2683588"/>
    <lineage>
        <taxon>Bacteria</taxon>
        <taxon>Pseudomonadati</taxon>
        <taxon>Bacteroidota</taxon>
        <taxon>Chitinophagia</taxon>
        <taxon>Chitinophagales</taxon>
        <taxon>Chitinophagaceae</taxon>
        <taxon>Chitinophaga</taxon>
    </lineage>
</organism>
<sequence length="190" mass="22582">MDQDLLIDSLKEKIYQFFPKNIDGLSEAYTDTIEFKQLTEICCHYRENKEPWSNFIKAVQVAFPGKTIRDETKLFIRERCYHLLLKVENSASRLLTLNLTISIIMPYYDMFILEFEKTDPDFAYLNLLQYKRDLSEYSEEVNKLQTLIGENFSHQQLPGHLAEYIIPDISYNSIQFNEFTMFNALFLDRL</sequence>
<accession>A0A7K1UAK0</accession>